<dbReference type="GO" id="GO:0016020">
    <property type="term" value="C:membrane"/>
    <property type="evidence" value="ECO:0007669"/>
    <property type="project" value="UniProtKB-SubCell"/>
</dbReference>
<accession>A0AAV1CEZ5</accession>
<dbReference type="PROSITE" id="PS50846">
    <property type="entry name" value="HMA_2"/>
    <property type="match status" value="2"/>
</dbReference>
<dbReference type="PANTHER" id="PTHR46195">
    <property type="entry name" value="HEAVY METAL-ASSOCIATED ISOPRENYLATED PLANT PROTEIN 7"/>
    <property type="match status" value="1"/>
</dbReference>
<protein>
    <submittedName>
        <fullName evidence="8">OLC1v1028632C1</fullName>
    </submittedName>
</protein>
<keyword evidence="4" id="KW-0449">Lipoprotein</keyword>
<dbReference type="AlphaFoldDB" id="A0AAV1CEZ5"/>
<dbReference type="SUPFAM" id="SSF55008">
    <property type="entry name" value="HMA, heavy metal-associated domain"/>
    <property type="match status" value="2"/>
</dbReference>
<evidence type="ECO:0000256" key="6">
    <source>
        <dbReference type="SAM" id="MobiDB-lite"/>
    </source>
</evidence>
<gene>
    <name evidence="8" type="ORF">OLC1_LOCUS4670</name>
</gene>
<evidence type="ECO:0000313" key="8">
    <source>
        <dbReference type="EMBL" id="CAI9093193.1"/>
    </source>
</evidence>
<feature type="domain" description="HMA" evidence="7">
    <location>
        <begin position="103"/>
        <end position="167"/>
    </location>
</feature>
<evidence type="ECO:0000313" key="9">
    <source>
        <dbReference type="Proteomes" id="UP001161247"/>
    </source>
</evidence>
<evidence type="ECO:0000256" key="3">
    <source>
        <dbReference type="ARBA" id="ARBA00022723"/>
    </source>
</evidence>
<dbReference type="GO" id="GO:0009626">
    <property type="term" value="P:plant-type hypersensitive response"/>
    <property type="evidence" value="ECO:0007669"/>
    <property type="project" value="UniProtKB-KW"/>
</dbReference>
<comment type="subcellular location">
    <subcellularLocation>
        <location evidence="1">Membrane</location>
        <topology evidence="1">Peripheral membrane protein</topology>
    </subcellularLocation>
</comment>
<dbReference type="Gene3D" id="3.30.70.100">
    <property type="match status" value="2"/>
</dbReference>
<dbReference type="GO" id="GO:0046872">
    <property type="term" value="F:metal ion binding"/>
    <property type="evidence" value="ECO:0007669"/>
    <property type="project" value="UniProtKB-KW"/>
</dbReference>
<dbReference type="InterPro" id="IPR044577">
    <property type="entry name" value="HIPP4/7/8/17/18/19"/>
</dbReference>
<keyword evidence="2" id="KW-0488">Methylation</keyword>
<feature type="domain" description="HMA" evidence="7">
    <location>
        <begin position="13"/>
        <end position="78"/>
    </location>
</feature>
<feature type="region of interest" description="Disordered" evidence="6">
    <location>
        <begin position="166"/>
        <end position="191"/>
    </location>
</feature>
<dbReference type="EMBL" id="OX459119">
    <property type="protein sequence ID" value="CAI9093193.1"/>
    <property type="molecule type" value="Genomic_DNA"/>
</dbReference>
<dbReference type="InterPro" id="IPR006121">
    <property type="entry name" value="HMA_dom"/>
</dbReference>
<comment type="similarity">
    <text evidence="5">Belongs to the HIPP family.</text>
</comment>
<dbReference type="CDD" id="cd00371">
    <property type="entry name" value="HMA"/>
    <property type="match status" value="2"/>
</dbReference>
<evidence type="ECO:0000256" key="5">
    <source>
        <dbReference type="ARBA" id="ARBA00024045"/>
    </source>
</evidence>
<evidence type="ECO:0000256" key="4">
    <source>
        <dbReference type="ARBA" id="ARBA00023289"/>
    </source>
</evidence>
<keyword evidence="4" id="KW-0636">Prenylation</keyword>
<keyword evidence="3" id="KW-0479">Metal-binding</keyword>
<dbReference type="InterPro" id="IPR036163">
    <property type="entry name" value="HMA_dom_sf"/>
</dbReference>
<sequence length="221" mass="25108">MSNDEKKENDNKKGIIVLGVYIHCEGCVERVRKSLKGYNGVQTVEVDSEKNRVNVKAGEKTDPTKIAKRVRKKTGKHVELISPKINPNEKKEVKKEEKKEPKIVEVVLKTYLHCEGCAISVKKTLHKMPGVHTVETDIDKNQVKVKGTIEGAKVVEFVSRREGKHAELVKTEKEKEPKKEDQPKKDKGNEDLKKFYSQFHPELVYAPSLFSDENPNSCSVM</sequence>
<organism evidence="8 9">
    <name type="scientific">Oldenlandia corymbosa var. corymbosa</name>
    <dbReference type="NCBI Taxonomy" id="529605"/>
    <lineage>
        <taxon>Eukaryota</taxon>
        <taxon>Viridiplantae</taxon>
        <taxon>Streptophyta</taxon>
        <taxon>Embryophyta</taxon>
        <taxon>Tracheophyta</taxon>
        <taxon>Spermatophyta</taxon>
        <taxon>Magnoliopsida</taxon>
        <taxon>eudicotyledons</taxon>
        <taxon>Gunneridae</taxon>
        <taxon>Pentapetalae</taxon>
        <taxon>asterids</taxon>
        <taxon>lamiids</taxon>
        <taxon>Gentianales</taxon>
        <taxon>Rubiaceae</taxon>
        <taxon>Rubioideae</taxon>
        <taxon>Spermacoceae</taxon>
        <taxon>Hedyotis-Oldenlandia complex</taxon>
        <taxon>Oldenlandia</taxon>
    </lineage>
</organism>
<reference evidence="8" key="1">
    <citation type="submission" date="2023-03" db="EMBL/GenBank/DDBJ databases">
        <authorList>
            <person name="Julca I."/>
        </authorList>
    </citation>
    <scope>NUCLEOTIDE SEQUENCE</scope>
</reference>
<evidence type="ECO:0000256" key="1">
    <source>
        <dbReference type="ARBA" id="ARBA00004170"/>
    </source>
</evidence>
<dbReference type="Pfam" id="PF00403">
    <property type="entry name" value="HMA"/>
    <property type="match status" value="2"/>
</dbReference>
<dbReference type="Proteomes" id="UP001161247">
    <property type="component" value="Chromosome 2"/>
</dbReference>
<proteinExistence type="inferred from homology"/>
<keyword evidence="9" id="KW-1185">Reference proteome</keyword>
<evidence type="ECO:0000256" key="2">
    <source>
        <dbReference type="ARBA" id="ARBA00022481"/>
    </source>
</evidence>
<evidence type="ECO:0000259" key="7">
    <source>
        <dbReference type="PROSITE" id="PS50846"/>
    </source>
</evidence>
<dbReference type="PANTHER" id="PTHR46195:SF3">
    <property type="entry name" value="HEAVY METAL-ASSOCIATED ISOPRENYLATED PLANT PROTEIN 3-LIKE"/>
    <property type="match status" value="1"/>
</dbReference>
<name>A0AAV1CEZ5_OLDCO</name>